<organism evidence="2">
    <name type="scientific">Podoviridae sp. ctrTt13</name>
    <dbReference type="NCBI Taxonomy" id="2825279"/>
    <lineage>
        <taxon>Viruses</taxon>
        <taxon>Duplodnaviria</taxon>
        <taxon>Heunggongvirae</taxon>
        <taxon>Uroviricota</taxon>
        <taxon>Caudoviricetes</taxon>
    </lineage>
</organism>
<evidence type="ECO:0000256" key="1">
    <source>
        <dbReference type="SAM" id="Phobius"/>
    </source>
</evidence>
<evidence type="ECO:0000313" key="2">
    <source>
        <dbReference type="EMBL" id="DAD97732.1"/>
    </source>
</evidence>
<feature type="transmembrane region" description="Helical" evidence="1">
    <location>
        <begin position="53"/>
        <end position="71"/>
    </location>
</feature>
<accession>A0A8S5NTN1</accession>
<keyword evidence="1" id="KW-1133">Transmembrane helix</keyword>
<name>A0A8S5NTN1_9CAUD</name>
<feature type="transmembrane region" description="Helical" evidence="1">
    <location>
        <begin position="77"/>
        <end position="95"/>
    </location>
</feature>
<proteinExistence type="predicted"/>
<protein>
    <submittedName>
        <fullName evidence="2">Uncharacterized protein</fullName>
    </submittedName>
</protein>
<keyword evidence="1" id="KW-0812">Transmembrane</keyword>
<reference evidence="2" key="1">
    <citation type="journal article" date="2021" name="Proc. Natl. Acad. Sci. U.S.A.">
        <title>A Catalog of Tens of Thousands of Viruses from Human Metagenomes Reveals Hidden Associations with Chronic Diseases.</title>
        <authorList>
            <person name="Tisza M.J."/>
            <person name="Buck C.B."/>
        </authorList>
    </citation>
    <scope>NUCLEOTIDE SEQUENCE</scope>
    <source>
        <strain evidence="2">CtrTt13</strain>
    </source>
</reference>
<keyword evidence="1" id="KW-0472">Membrane</keyword>
<dbReference type="EMBL" id="BK015247">
    <property type="protein sequence ID" value="DAD97732.1"/>
    <property type="molecule type" value="Genomic_DNA"/>
</dbReference>
<sequence length="141" mass="16884">MKKIFYDNRIAKILLCMSNCDTITIGPFVCSKLEENEVGQYVRNHECTHSRQWIEMAVLSGIVIWMLSIMFDVSEWYFLISSVAFYLWYGIEWLVRAVLLRDCIKAYESVSFEREAYYNQYNPNYLENSNYFAWLKYVLSK</sequence>